<reference evidence="1 2" key="1">
    <citation type="submission" date="2024-01" db="EMBL/GenBank/DDBJ databases">
        <title>Active colonisers of the gastrointestinal tract of Atlantic salmon farmed in a warm water region.</title>
        <authorList>
            <person name="Bowman J.P."/>
        </authorList>
    </citation>
    <scope>NUCLEOTIDE SEQUENCE [LARGE SCALE GENOMIC DNA]</scope>
    <source>
        <strain evidence="1 2">S3MW1</strain>
    </source>
</reference>
<dbReference type="RefSeq" id="WP_327774913.1">
    <property type="nucleotide sequence ID" value="NZ_JAYXUG010000007.1"/>
</dbReference>
<comment type="caution">
    <text evidence="1">The sequence shown here is derived from an EMBL/GenBank/DDBJ whole genome shotgun (WGS) entry which is preliminary data.</text>
</comment>
<protein>
    <recommendedName>
        <fullName evidence="3">LRAT domain-containing protein</fullName>
    </recommendedName>
</protein>
<accession>A0ABU6L7R3</accession>
<organism evidence="1 2">
    <name type="scientific">Photobacterium toruni</name>
    <dbReference type="NCBI Taxonomy" id="1935446"/>
    <lineage>
        <taxon>Bacteria</taxon>
        <taxon>Pseudomonadati</taxon>
        <taxon>Pseudomonadota</taxon>
        <taxon>Gammaproteobacteria</taxon>
        <taxon>Vibrionales</taxon>
        <taxon>Vibrionaceae</taxon>
        <taxon>Photobacterium</taxon>
    </lineage>
</organism>
<evidence type="ECO:0000313" key="2">
    <source>
        <dbReference type="Proteomes" id="UP001306119"/>
    </source>
</evidence>
<evidence type="ECO:0000313" key="1">
    <source>
        <dbReference type="EMBL" id="MEC6832289.1"/>
    </source>
</evidence>
<evidence type="ECO:0008006" key="3">
    <source>
        <dbReference type="Google" id="ProtNLM"/>
    </source>
</evidence>
<name>A0ABU6L7R3_9GAMM</name>
<sequence>MKLYYLSLIPVINNIKDSIVDNVFKSKIKPIEGSIVYCDLLLGYAEHSGIYIGNDKIVHKNRYGVIEVVSSRDFIEKTTAISIYVSSYKGNASGSIVAAWRAESQIGIHDEYSFYHYNCHQFCSYCISGDLDNYDISLIQLKTNSKNNIDIDDWLVWDR</sequence>
<dbReference type="EMBL" id="JAYXUG010000007">
    <property type="protein sequence ID" value="MEC6832289.1"/>
    <property type="molecule type" value="Genomic_DNA"/>
</dbReference>
<gene>
    <name evidence="1" type="ORF">VXS06_11000</name>
</gene>
<dbReference type="Proteomes" id="UP001306119">
    <property type="component" value="Unassembled WGS sequence"/>
</dbReference>
<dbReference type="Gene3D" id="3.90.1720.10">
    <property type="entry name" value="endopeptidase domain like (from Nostoc punctiforme)"/>
    <property type="match status" value="1"/>
</dbReference>
<keyword evidence="2" id="KW-1185">Reference proteome</keyword>
<proteinExistence type="predicted"/>